<proteinExistence type="predicted"/>
<feature type="region of interest" description="Disordered" evidence="1">
    <location>
        <begin position="166"/>
        <end position="206"/>
    </location>
</feature>
<feature type="compositionally biased region" description="Low complexity" evidence="1">
    <location>
        <begin position="276"/>
        <end position="288"/>
    </location>
</feature>
<dbReference type="EMBL" id="KV744956">
    <property type="protein sequence ID" value="OCK80506.1"/>
    <property type="molecule type" value="Genomic_DNA"/>
</dbReference>
<dbReference type="InterPro" id="IPR006597">
    <property type="entry name" value="Sel1-like"/>
</dbReference>
<evidence type="ECO:0000256" key="1">
    <source>
        <dbReference type="SAM" id="MobiDB-lite"/>
    </source>
</evidence>
<feature type="region of interest" description="Disordered" evidence="1">
    <location>
        <begin position="223"/>
        <end position="374"/>
    </location>
</feature>
<feature type="compositionally biased region" description="Basic and acidic residues" evidence="1">
    <location>
        <begin position="1"/>
        <end position="12"/>
    </location>
</feature>
<evidence type="ECO:0008006" key="4">
    <source>
        <dbReference type="Google" id="ProtNLM"/>
    </source>
</evidence>
<dbReference type="PANTHER" id="PTHR43628:SF11">
    <property type="entry name" value="PROTEIN DSF2"/>
    <property type="match status" value="1"/>
</dbReference>
<dbReference type="Proteomes" id="UP000250266">
    <property type="component" value="Unassembled WGS sequence"/>
</dbReference>
<evidence type="ECO:0000313" key="3">
    <source>
        <dbReference type="Proteomes" id="UP000250266"/>
    </source>
</evidence>
<dbReference type="GO" id="GO:0010972">
    <property type="term" value="P:negative regulation of G2/M transition of mitotic cell cycle"/>
    <property type="evidence" value="ECO:0007669"/>
    <property type="project" value="TreeGrafter"/>
</dbReference>
<feature type="region of interest" description="Disordered" evidence="1">
    <location>
        <begin position="62"/>
        <end position="127"/>
    </location>
</feature>
<dbReference type="Pfam" id="PF08238">
    <property type="entry name" value="Sel1"/>
    <property type="match status" value="3"/>
</dbReference>
<reference evidence="2 3" key="1">
    <citation type="journal article" date="2016" name="Nat. Commun.">
        <title>Ectomycorrhizal ecology is imprinted in the genome of the dominant symbiotic fungus Cenococcum geophilum.</title>
        <authorList>
            <consortium name="DOE Joint Genome Institute"/>
            <person name="Peter M."/>
            <person name="Kohler A."/>
            <person name="Ohm R.A."/>
            <person name="Kuo A."/>
            <person name="Krutzmann J."/>
            <person name="Morin E."/>
            <person name="Arend M."/>
            <person name="Barry K.W."/>
            <person name="Binder M."/>
            <person name="Choi C."/>
            <person name="Clum A."/>
            <person name="Copeland A."/>
            <person name="Grisel N."/>
            <person name="Haridas S."/>
            <person name="Kipfer T."/>
            <person name="LaButti K."/>
            <person name="Lindquist E."/>
            <person name="Lipzen A."/>
            <person name="Maire R."/>
            <person name="Meier B."/>
            <person name="Mihaltcheva S."/>
            <person name="Molinier V."/>
            <person name="Murat C."/>
            <person name="Poggeler S."/>
            <person name="Quandt C.A."/>
            <person name="Sperisen C."/>
            <person name="Tritt A."/>
            <person name="Tisserant E."/>
            <person name="Crous P.W."/>
            <person name="Henrissat B."/>
            <person name="Nehls U."/>
            <person name="Egli S."/>
            <person name="Spatafora J.W."/>
            <person name="Grigoriev I.V."/>
            <person name="Martin F.M."/>
        </authorList>
    </citation>
    <scope>NUCLEOTIDE SEQUENCE [LARGE SCALE GENOMIC DNA]</scope>
    <source>
        <strain evidence="2 3">CBS 459.81</strain>
    </source>
</reference>
<dbReference type="SUPFAM" id="SSF81901">
    <property type="entry name" value="HCP-like"/>
    <property type="match status" value="1"/>
</dbReference>
<feature type="compositionally biased region" description="Low complexity" evidence="1">
    <location>
        <begin position="232"/>
        <end position="248"/>
    </location>
</feature>
<dbReference type="OrthoDB" id="2384430at2759"/>
<feature type="compositionally biased region" description="Basic and acidic residues" evidence="1">
    <location>
        <begin position="698"/>
        <end position="712"/>
    </location>
</feature>
<feature type="region of interest" description="Disordered" evidence="1">
    <location>
        <begin position="439"/>
        <end position="506"/>
    </location>
</feature>
<accession>A0A8E2EAJ8</accession>
<dbReference type="Gene3D" id="1.25.40.10">
    <property type="entry name" value="Tetratricopeptide repeat domain"/>
    <property type="match status" value="1"/>
</dbReference>
<feature type="region of interest" description="Disordered" evidence="1">
    <location>
        <begin position="1"/>
        <end position="35"/>
    </location>
</feature>
<dbReference type="InterPro" id="IPR052945">
    <property type="entry name" value="Mitotic_Regulator"/>
</dbReference>
<evidence type="ECO:0000313" key="2">
    <source>
        <dbReference type="EMBL" id="OCK80506.1"/>
    </source>
</evidence>
<dbReference type="SMART" id="SM00671">
    <property type="entry name" value="SEL1"/>
    <property type="match status" value="3"/>
</dbReference>
<feature type="compositionally biased region" description="Basic residues" evidence="1">
    <location>
        <begin position="713"/>
        <end position="725"/>
    </location>
</feature>
<gene>
    <name evidence="2" type="ORF">K432DRAFT_392968</name>
</gene>
<organism evidence="2 3">
    <name type="scientific">Lepidopterella palustris CBS 459.81</name>
    <dbReference type="NCBI Taxonomy" id="1314670"/>
    <lineage>
        <taxon>Eukaryota</taxon>
        <taxon>Fungi</taxon>
        <taxon>Dikarya</taxon>
        <taxon>Ascomycota</taxon>
        <taxon>Pezizomycotina</taxon>
        <taxon>Dothideomycetes</taxon>
        <taxon>Pleosporomycetidae</taxon>
        <taxon>Mytilinidiales</taxon>
        <taxon>Argynnaceae</taxon>
        <taxon>Lepidopterella</taxon>
    </lineage>
</organism>
<dbReference type="PANTHER" id="PTHR43628">
    <property type="entry name" value="ACTIVATOR OF C KINASE PROTEIN 1-RELATED"/>
    <property type="match status" value="1"/>
</dbReference>
<dbReference type="GO" id="GO:0032153">
    <property type="term" value="C:cell division site"/>
    <property type="evidence" value="ECO:0007669"/>
    <property type="project" value="TreeGrafter"/>
</dbReference>
<keyword evidence="3" id="KW-1185">Reference proteome</keyword>
<sequence>MVNRPERPDNLDFRSNSYDPPRPSNFSLGGLPSPRVGEIPPALSPLDALMLQGRLLAKKFEEQNNSGRRISRLPPLTTNEFGNRPGYFSSLSGESGDSFTSHTEPELREEDGSPQSAREMRSDIRHRSFYPQIQSDDGHLDRHLPFRNNLSKVDEAEQPMAGSQGYFAIPRTHSPEPVEPRIGPVEEATPVTPSSHPVYGVARSLPGKQRTLAIDSVAARGYASGLLPPRSPAISRSPRVSPSIRSVPGDSSDEVEGMSLGGSYDSLPVRQLSTNSSFSRSHSPCSPFMNQPFQRSPSLSSEYSVGGSQLPRPAFNFSRPLSSASRPSFDVRPSFDGPSRQTSDESSMMRPSFDSPLRQDSGDSPITNYSNDVVHTPVSMTSDYFRGSTDSQNHPAPSYTYSKFTLPRGRNVQRESICAADFLSSQIQWDQPQQNNRIIPASVTRPPSPPSPPQSFDRPRSQPGLTTPAPRTPPAQNDVAPSLTSSNSTIRARLPRSAEVTAEEHLDRGIKCHETGSLKESTYHLRLAAKAGLPTGMLLYALACRHGWGMRPNPEEGVQWLRRAVDSAQLEVADDEHLSKQGAPGDIAERKVHQSQFAYSIYELGQSYMQGWGIQQDKALALRCYEIAGNWGDADALTEAGFCYAEGIGCKKDRKKAAKFYRMAEAKGISMAGNSWIYKEKYMDDASDARSTRSGRSSKKDSSEKKPRDKSRTRTIFGRKKSMAS</sequence>
<feature type="compositionally biased region" description="Polar residues" evidence="1">
    <location>
        <begin position="362"/>
        <end position="374"/>
    </location>
</feature>
<feature type="region of interest" description="Disordered" evidence="1">
    <location>
        <begin position="685"/>
        <end position="725"/>
    </location>
</feature>
<feature type="compositionally biased region" description="Polar residues" evidence="1">
    <location>
        <begin position="89"/>
        <end position="102"/>
    </location>
</feature>
<name>A0A8E2EAJ8_9PEZI</name>
<dbReference type="AlphaFoldDB" id="A0A8E2EAJ8"/>
<feature type="compositionally biased region" description="Polar residues" evidence="1">
    <location>
        <begin position="289"/>
        <end position="307"/>
    </location>
</feature>
<dbReference type="InterPro" id="IPR011990">
    <property type="entry name" value="TPR-like_helical_dom_sf"/>
</dbReference>
<protein>
    <recommendedName>
        <fullName evidence="4">HCP-like protein</fullName>
    </recommendedName>
</protein>